<feature type="domain" description="Protein kinase" evidence="6">
    <location>
        <begin position="67"/>
        <end position="331"/>
    </location>
</feature>
<dbReference type="Pfam" id="PF00531">
    <property type="entry name" value="Death"/>
    <property type="match status" value="1"/>
</dbReference>
<dbReference type="InterPro" id="IPR000719">
    <property type="entry name" value="Prot_kinase_dom"/>
</dbReference>
<dbReference type="SUPFAM" id="SSF47986">
    <property type="entry name" value="DEATH domain"/>
    <property type="match status" value="1"/>
</dbReference>
<proteinExistence type="inferred from homology"/>
<dbReference type="CDD" id="cd13996">
    <property type="entry name" value="STKc_EIF2AK"/>
    <property type="match status" value="1"/>
</dbReference>
<evidence type="ECO:0000256" key="3">
    <source>
        <dbReference type="ARBA" id="ARBA00022777"/>
    </source>
</evidence>
<dbReference type="PROSITE" id="PS00108">
    <property type="entry name" value="PROTEIN_KINASE_ST"/>
    <property type="match status" value="1"/>
</dbReference>
<evidence type="ECO:0008006" key="10">
    <source>
        <dbReference type="Google" id="ProtNLM"/>
    </source>
</evidence>
<dbReference type="GO" id="GO:0007165">
    <property type="term" value="P:signal transduction"/>
    <property type="evidence" value="ECO:0007669"/>
    <property type="project" value="InterPro"/>
</dbReference>
<dbReference type="Gene3D" id="1.10.510.10">
    <property type="entry name" value="Transferase(Phosphotransferase) domain 1"/>
    <property type="match status" value="1"/>
</dbReference>
<keyword evidence="1" id="KW-0808">Transferase</keyword>
<evidence type="ECO:0000256" key="2">
    <source>
        <dbReference type="ARBA" id="ARBA00022741"/>
    </source>
</evidence>
<dbReference type="InterPro" id="IPR011029">
    <property type="entry name" value="DEATH-like_dom_sf"/>
</dbReference>
<dbReference type="PROSITE" id="PS50011">
    <property type="entry name" value="PROTEIN_KINASE_DOM"/>
    <property type="match status" value="1"/>
</dbReference>
<dbReference type="InterPro" id="IPR011009">
    <property type="entry name" value="Kinase-like_dom_sf"/>
</dbReference>
<feature type="domain" description="Death" evidence="7">
    <location>
        <begin position="393"/>
        <end position="475"/>
    </location>
</feature>
<evidence type="ECO:0000313" key="8">
    <source>
        <dbReference type="EMBL" id="CAL1532367.1"/>
    </source>
</evidence>
<keyword evidence="4" id="KW-0067">ATP-binding</keyword>
<dbReference type="PANTHER" id="PTHR11042:SF91">
    <property type="entry name" value="EUKARYOTIC TRANSLATION INITIATION FACTOR 2-ALPHA KINASE"/>
    <property type="match status" value="1"/>
</dbReference>
<dbReference type="GO" id="GO:0005524">
    <property type="term" value="F:ATP binding"/>
    <property type="evidence" value="ECO:0007669"/>
    <property type="project" value="UniProtKB-KW"/>
</dbReference>
<dbReference type="EMBL" id="CAXITT010000114">
    <property type="protein sequence ID" value="CAL1532367.1"/>
    <property type="molecule type" value="Genomic_DNA"/>
</dbReference>
<evidence type="ECO:0000259" key="7">
    <source>
        <dbReference type="PROSITE" id="PS50017"/>
    </source>
</evidence>
<protein>
    <recommendedName>
        <fullName evidence="10">Protein kinase domain-containing protein</fullName>
    </recommendedName>
</protein>
<comment type="caution">
    <text evidence="8">The sequence shown here is derived from an EMBL/GenBank/DDBJ whole genome shotgun (WGS) entry which is preliminary data.</text>
</comment>
<dbReference type="SMART" id="SM00220">
    <property type="entry name" value="S_TKc"/>
    <property type="match status" value="1"/>
</dbReference>
<organism evidence="8 9">
    <name type="scientific">Lymnaea stagnalis</name>
    <name type="common">Great pond snail</name>
    <name type="synonym">Helix stagnalis</name>
    <dbReference type="NCBI Taxonomy" id="6523"/>
    <lineage>
        <taxon>Eukaryota</taxon>
        <taxon>Metazoa</taxon>
        <taxon>Spiralia</taxon>
        <taxon>Lophotrochozoa</taxon>
        <taxon>Mollusca</taxon>
        <taxon>Gastropoda</taxon>
        <taxon>Heterobranchia</taxon>
        <taxon>Euthyneura</taxon>
        <taxon>Panpulmonata</taxon>
        <taxon>Hygrophila</taxon>
        <taxon>Lymnaeoidea</taxon>
        <taxon>Lymnaeidae</taxon>
        <taxon>Lymnaea</taxon>
    </lineage>
</organism>
<dbReference type="GO" id="GO:0004694">
    <property type="term" value="F:eukaryotic translation initiation factor 2alpha kinase activity"/>
    <property type="evidence" value="ECO:0007669"/>
    <property type="project" value="TreeGrafter"/>
</dbReference>
<keyword evidence="2" id="KW-0547">Nucleotide-binding</keyword>
<name>A0AAV2HEN4_LYMST</name>
<dbReference type="PANTHER" id="PTHR11042">
    <property type="entry name" value="EUKARYOTIC TRANSLATION INITIATION FACTOR 2-ALPHA KINASE EIF2-ALPHA KINASE -RELATED"/>
    <property type="match status" value="1"/>
</dbReference>
<comment type="similarity">
    <text evidence="5">Belongs to the protein kinase superfamily. Ser/Thr protein kinase family. GCN2 subfamily.</text>
</comment>
<dbReference type="InterPro" id="IPR008271">
    <property type="entry name" value="Ser/Thr_kinase_AS"/>
</dbReference>
<dbReference type="Proteomes" id="UP001497497">
    <property type="component" value="Unassembled WGS sequence"/>
</dbReference>
<dbReference type="Gene3D" id="1.10.533.10">
    <property type="entry name" value="Death Domain, Fas"/>
    <property type="match status" value="1"/>
</dbReference>
<dbReference type="SUPFAM" id="SSF56112">
    <property type="entry name" value="Protein kinase-like (PK-like)"/>
    <property type="match status" value="1"/>
</dbReference>
<keyword evidence="9" id="KW-1185">Reference proteome</keyword>
<evidence type="ECO:0000256" key="5">
    <source>
        <dbReference type="ARBA" id="ARBA00037982"/>
    </source>
</evidence>
<gene>
    <name evidence="8" type="ORF">GSLYS_00006446001</name>
</gene>
<dbReference type="InterPro" id="IPR050339">
    <property type="entry name" value="CC_SR_Kinase"/>
</dbReference>
<dbReference type="GO" id="GO:0005634">
    <property type="term" value="C:nucleus"/>
    <property type="evidence" value="ECO:0007669"/>
    <property type="project" value="TreeGrafter"/>
</dbReference>
<evidence type="ECO:0000313" key="9">
    <source>
        <dbReference type="Proteomes" id="UP001497497"/>
    </source>
</evidence>
<evidence type="ECO:0000256" key="1">
    <source>
        <dbReference type="ARBA" id="ARBA00022679"/>
    </source>
</evidence>
<evidence type="ECO:0000259" key="6">
    <source>
        <dbReference type="PROSITE" id="PS50011"/>
    </source>
</evidence>
<sequence>MGDNDQSPIIDLDAMGNNDQYPNTDVDAMGELTLSSIEYGAGENVNDDSEMPALQDERFGERFGKDFDFIKEIASGSFGRVIEASNRIDKKHYAIKIIQLPKSKDAEKKVLGEVKTMAILKDDHIVGYNTAWIDPSPDGQKSHLYIQMELCEKTLNDWLFEKNTRDRIQVLTYFRQIVLAVDAIHSKSFIHRDLKPSNIFISKNGVMKVGDFGLVTIHSVINELEQDAEPGTTNIHSRHKYTRLYASPEQLEGECYDCKADIFSLGLIYLELCIPLQVEEREDMFKRAREGRFPREERFPDPRCRDLLHDMLVKNPARRSTAKDILKHPVLYQNKNKFAIHGNQSTHFHNIQAKHLVIGTGAVMNINCGLGNQTKKIKISPQKPLTKSQEQPSTDQLLDIKEKVGQDWKDLGRRLNFDDSVLEQMHEENQTLDELIYQILRRWKQRENVNATRERLAQVFMKLDRGDLADILADD</sequence>
<accession>A0AAV2HEN4</accession>
<evidence type="ECO:0000256" key="4">
    <source>
        <dbReference type="ARBA" id="ARBA00022840"/>
    </source>
</evidence>
<dbReference type="PROSITE" id="PS50017">
    <property type="entry name" value="DEATH_DOMAIN"/>
    <property type="match status" value="1"/>
</dbReference>
<dbReference type="Pfam" id="PF00069">
    <property type="entry name" value="Pkinase"/>
    <property type="match status" value="1"/>
</dbReference>
<dbReference type="InterPro" id="IPR000488">
    <property type="entry name" value="Death_dom"/>
</dbReference>
<dbReference type="CDD" id="cd01670">
    <property type="entry name" value="Death"/>
    <property type="match status" value="1"/>
</dbReference>
<dbReference type="AlphaFoldDB" id="A0AAV2HEN4"/>
<dbReference type="Gene3D" id="3.30.200.20">
    <property type="entry name" value="Phosphorylase Kinase, domain 1"/>
    <property type="match status" value="1"/>
</dbReference>
<keyword evidence="3" id="KW-0418">Kinase</keyword>
<reference evidence="8 9" key="1">
    <citation type="submission" date="2024-04" db="EMBL/GenBank/DDBJ databases">
        <authorList>
            <consortium name="Genoscope - CEA"/>
            <person name="William W."/>
        </authorList>
    </citation>
    <scope>NUCLEOTIDE SEQUENCE [LARGE SCALE GENOMIC DNA]</scope>
</reference>
<dbReference type="SMART" id="SM00005">
    <property type="entry name" value="DEATH"/>
    <property type="match status" value="1"/>
</dbReference>
<dbReference type="GO" id="GO:0005737">
    <property type="term" value="C:cytoplasm"/>
    <property type="evidence" value="ECO:0007669"/>
    <property type="project" value="TreeGrafter"/>
</dbReference>